<organism evidence="1 2">
    <name type="scientific">Eumeta variegata</name>
    <name type="common">Bagworm moth</name>
    <name type="synonym">Eumeta japonica</name>
    <dbReference type="NCBI Taxonomy" id="151549"/>
    <lineage>
        <taxon>Eukaryota</taxon>
        <taxon>Metazoa</taxon>
        <taxon>Ecdysozoa</taxon>
        <taxon>Arthropoda</taxon>
        <taxon>Hexapoda</taxon>
        <taxon>Insecta</taxon>
        <taxon>Pterygota</taxon>
        <taxon>Neoptera</taxon>
        <taxon>Endopterygota</taxon>
        <taxon>Lepidoptera</taxon>
        <taxon>Glossata</taxon>
        <taxon>Ditrysia</taxon>
        <taxon>Tineoidea</taxon>
        <taxon>Psychidae</taxon>
        <taxon>Oiketicinae</taxon>
        <taxon>Eumeta</taxon>
    </lineage>
</organism>
<reference evidence="1 2" key="1">
    <citation type="journal article" date="2019" name="Commun. Biol.">
        <title>The bagworm genome reveals a unique fibroin gene that provides high tensile strength.</title>
        <authorList>
            <person name="Kono N."/>
            <person name="Nakamura H."/>
            <person name="Ohtoshi R."/>
            <person name="Tomita M."/>
            <person name="Numata K."/>
            <person name="Arakawa K."/>
        </authorList>
    </citation>
    <scope>NUCLEOTIDE SEQUENCE [LARGE SCALE GENOMIC DNA]</scope>
</reference>
<name>A0A4C1WWX1_EUMVA</name>
<comment type="caution">
    <text evidence="1">The sequence shown here is derived from an EMBL/GenBank/DDBJ whole genome shotgun (WGS) entry which is preliminary data.</text>
</comment>
<accession>A0A4C1WWX1</accession>
<evidence type="ECO:0000313" key="2">
    <source>
        <dbReference type="Proteomes" id="UP000299102"/>
    </source>
</evidence>
<dbReference type="AlphaFoldDB" id="A0A4C1WWX1"/>
<sequence length="98" mass="11304">MGLFGTNPESDFLELLEHSWGHIFFIIIDHMNLGLVQSLNVKSCFYENFEKRNVTETSRSLSPFERAQLVAKADARLRFGNVIHVSSGRFESRDRRAD</sequence>
<protein>
    <submittedName>
        <fullName evidence="1">Uncharacterized protein</fullName>
    </submittedName>
</protein>
<proteinExistence type="predicted"/>
<keyword evidence="2" id="KW-1185">Reference proteome</keyword>
<gene>
    <name evidence="1" type="ORF">EVAR_97457_1</name>
</gene>
<evidence type="ECO:0000313" key="1">
    <source>
        <dbReference type="EMBL" id="GBP56036.1"/>
    </source>
</evidence>
<dbReference type="Proteomes" id="UP000299102">
    <property type="component" value="Unassembled WGS sequence"/>
</dbReference>
<dbReference type="EMBL" id="BGZK01000683">
    <property type="protein sequence ID" value="GBP56036.1"/>
    <property type="molecule type" value="Genomic_DNA"/>
</dbReference>